<evidence type="ECO:0000313" key="2">
    <source>
        <dbReference type="EMBL" id="GEJ57064.1"/>
    </source>
</evidence>
<gene>
    <name evidence="2" type="ORF">AMYX_18050</name>
</gene>
<name>A0A7I9VKW8_9BACT</name>
<dbReference type="PROSITE" id="PS51257">
    <property type="entry name" value="PROKAR_LIPOPROTEIN"/>
    <property type="match status" value="1"/>
</dbReference>
<dbReference type="NCBIfam" id="TIGR01904">
    <property type="entry name" value="GSu_C4xC__C2xCH"/>
    <property type="match status" value="3"/>
</dbReference>
<dbReference type="Proteomes" id="UP000503640">
    <property type="component" value="Unassembled WGS sequence"/>
</dbReference>
<keyword evidence="3" id="KW-1185">Reference proteome</keyword>
<keyword evidence="1" id="KW-0732">Signal</keyword>
<dbReference type="RefSeq" id="WP_176064556.1">
    <property type="nucleotide sequence ID" value="NZ_BJTG01000004.1"/>
</dbReference>
<organism evidence="2 3">
    <name type="scientific">Anaeromyxobacter diazotrophicus</name>
    <dbReference type="NCBI Taxonomy" id="2590199"/>
    <lineage>
        <taxon>Bacteria</taxon>
        <taxon>Pseudomonadati</taxon>
        <taxon>Myxococcota</taxon>
        <taxon>Myxococcia</taxon>
        <taxon>Myxococcales</taxon>
        <taxon>Cystobacterineae</taxon>
        <taxon>Anaeromyxobacteraceae</taxon>
        <taxon>Anaeromyxobacter</taxon>
    </lineage>
</organism>
<sequence length="573" mass="58636">MRSRLVCSASPFTLALASTLLACSVAPSWEASLAPATGARRTAPARATGAPACDPANPAVAAHVDHDRDSVAHPALACAECHARASDCAPGEPPATVRFGALAGAGGASPQWDAAARTCSGVYCHGAKMRSPPPAPSWVYVDNAPTRPLAVACSVCHGYPPPAPHLPMTACRGCHPSTVLPDGTIDLAGGHHLDGVVDVDAGGVGADCTACHGFPPATGAHLAHDGLGAPRPAAGYGSVWILQDLFPAASPAEAPPVYSFGCGNCHPIDRARHFDGTVEVTLYEAAAPAGSPKARASASAAYDPATGTCSGVYCHSGGQETPVYVATPGWTSGAKPGCDGCHANPPRYATGGAGAADANSHLALADDGWEYGHFLGLPGPFHGPKHGGAWAGEDAAPITCQTCHFDTTDPSSAGPSGFYWLDTTGAYQLPGGDPSRLTTSWYAELQCTTCHTGQAGGAPAGAGKVLPLRHVNGRRDVAFDPRLSLTALDWLPPAPGRPSRPYWETNAGTYMPWPPDVTWDGGTASFSLAASSYDPATKTCSNVACHLVEQPVWGRPYQWITDGGPTCNACHPM</sequence>
<dbReference type="AlphaFoldDB" id="A0A7I9VKW8"/>
<accession>A0A7I9VKW8</accession>
<protein>
    <recommendedName>
        <fullName evidence="4">Cytochrome C family protein</fullName>
    </recommendedName>
</protein>
<dbReference type="SUPFAM" id="SSF48695">
    <property type="entry name" value="Multiheme cytochromes"/>
    <property type="match status" value="3"/>
</dbReference>
<evidence type="ECO:0008006" key="4">
    <source>
        <dbReference type="Google" id="ProtNLM"/>
    </source>
</evidence>
<proteinExistence type="predicted"/>
<dbReference type="InterPro" id="IPR036280">
    <property type="entry name" value="Multihaem_cyt_sf"/>
</dbReference>
<dbReference type="Pfam" id="PF09698">
    <property type="entry name" value="GSu_C4xC__C2xCH"/>
    <property type="match status" value="1"/>
</dbReference>
<feature type="signal peptide" evidence="1">
    <location>
        <begin position="1"/>
        <end position="22"/>
    </location>
</feature>
<dbReference type="InterPro" id="IPR010176">
    <property type="entry name" value="C4xCH_C2xCH_motif_GEOSU"/>
</dbReference>
<reference evidence="3" key="1">
    <citation type="journal article" date="2020" name="Appl. Environ. Microbiol.">
        <title>Diazotrophic Anaeromyxobacter Isolates from Soils.</title>
        <authorList>
            <person name="Masuda Y."/>
            <person name="Yamanaka H."/>
            <person name="Xu Z.X."/>
            <person name="Shiratori Y."/>
            <person name="Aono T."/>
            <person name="Amachi S."/>
            <person name="Senoo K."/>
            <person name="Itoh H."/>
        </authorList>
    </citation>
    <scope>NUCLEOTIDE SEQUENCE [LARGE SCALE GENOMIC DNA]</scope>
    <source>
        <strain evidence="3">R267</strain>
    </source>
</reference>
<comment type="caution">
    <text evidence="2">The sequence shown here is derived from an EMBL/GenBank/DDBJ whole genome shotgun (WGS) entry which is preliminary data.</text>
</comment>
<evidence type="ECO:0000313" key="3">
    <source>
        <dbReference type="Proteomes" id="UP000503640"/>
    </source>
</evidence>
<feature type="chain" id="PRO_5029606319" description="Cytochrome C family protein" evidence="1">
    <location>
        <begin position="23"/>
        <end position="573"/>
    </location>
</feature>
<evidence type="ECO:0000256" key="1">
    <source>
        <dbReference type="SAM" id="SignalP"/>
    </source>
</evidence>
<dbReference type="EMBL" id="BJTG01000004">
    <property type="protein sequence ID" value="GEJ57064.1"/>
    <property type="molecule type" value="Genomic_DNA"/>
</dbReference>